<dbReference type="PANTHER" id="PTHR33705">
    <property type="entry name" value="PHOSPHOCARRIER PROTEIN HPR"/>
    <property type="match status" value="1"/>
</dbReference>
<dbReference type="Gene3D" id="3.30.1340.10">
    <property type="entry name" value="HPr-like"/>
    <property type="match status" value="1"/>
</dbReference>
<dbReference type="InterPro" id="IPR050399">
    <property type="entry name" value="HPr"/>
</dbReference>
<dbReference type="InterPro" id="IPR000032">
    <property type="entry name" value="HPr-like"/>
</dbReference>
<evidence type="ECO:0000313" key="10">
    <source>
        <dbReference type="EMBL" id="PPI87375.1"/>
    </source>
</evidence>
<dbReference type="PROSITE" id="PS00369">
    <property type="entry name" value="PTS_HPR_HIS"/>
    <property type="match status" value="1"/>
</dbReference>
<dbReference type="PANTHER" id="PTHR33705:SF1">
    <property type="entry name" value="PHOSPHOCARRIER PROTEIN HPR"/>
    <property type="match status" value="1"/>
</dbReference>
<keyword evidence="5" id="KW-0963">Cytoplasm</keyword>
<keyword evidence="6" id="KW-0762">Sugar transport</keyword>
<comment type="subcellular location">
    <subcellularLocation>
        <location evidence="2">Cytoplasm</location>
    </subcellularLocation>
</comment>
<dbReference type="InterPro" id="IPR035895">
    <property type="entry name" value="HPr-like_sf"/>
</dbReference>
<protein>
    <recommendedName>
        <fullName evidence="3">Phosphocarrier protein HPr</fullName>
    </recommendedName>
    <alternativeName>
        <fullName evidence="8">Histidine-containing protein</fullName>
    </alternativeName>
</protein>
<feature type="domain" description="HPr" evidence="9">
    <location>
        <begin position="1"/>
        <end position="85"/>
    </location>
</feature>
<comment type="function">
    <text evidence="1">General (non sugar-specific) component of the phosphoenolpyruvate-dependent sugar phosphotransferase system (sugar PTS). This major carbohydrate active-transport system catalyzes the phosphorylation of incoming sugar substrates concomitantly with their translocation across the cell membrane. The phosphoryl group from phosphoenolpyruvate (PEP) is transferred to the phosphoryl carrier protein HPr by enzyme I. Phospho-HPr then transfers it to the PTS EIIA domain.</text>
</comment>
<proteinExistence type="predicted"/>
<evidence type="ECO:0000256" key="6">
    <source>
        <dbReference type="ARBA" id="ARBA00022597"/>
    </source>
</evidence>
<evidence type="ECO:0000256" key="5">
    <source>
        <dbReference type="ARBA" id="ARBA00022490"/>
    </source>
</evidence>
<dbReference type="PROSITE" id="PS00589">
    <property type="entry name" value="PTS_HPR_SER"/>
    <property type="match status" value="1"/>
</dbReference>
<keyword evidence="7" id="KW-0598">Phosphotransferase system</keyword>
<dbReference type="AlphaFoldDB" id="A0A2P5SYG7"/>
<evidence type="ECO:0000256" key="1">
    <source>
        <dbReference type="ARBA" id="ARBA00003681"/>
    </source>
</evidence>
<evidence type="ECO:0000313" key="11">
    <source>
        <dbReference type="Proteomes" id="UP000296034"/>
    </source>
</evidence>
<dbReference type="OrthoDB" id="9809047at2"/>
<accession>A0A2P5SYG7</accession>
<dbReference type="PRINTS" id="PR00107">
    <property type="entry name" value="PHOSPHOCPHPR"/>
</dbReference>
<dbReference type="NCBIfam" id="TIGR01003">
    <property type="entry name" value="PTS_HPr_family"/>
    <property type="match status" value="1"/>
</dbReference>
<evidence type="ECO:0000256" key="3">
    <source>
        <dbReference type="ARBA" id="ARBA00020422"/>
    </source>
</evidence>
<evidence type="ECO:0000256" key="4">
    <source>
        <dbReference type="ARBA" id="ARBA00022448"/>
    </source>
</evidence>
<dbReference type="InterPro" id="IPR002114">
    <property type="entry name" value="PTS_HPr_Ser_P_site"/>
</dbReference>
<comment type="caution">
    <text evidence="10">The sequence shown here is derived from an EMBL/GenBank/DDBJ whole genome shotgun (WGS) entry which is preliminary data.</text>
</comment>
<gene>
    <name evidence="10" type="ORF">CRV11_00330</name>
</gene>
<reference evidence="10 11" key="1">
    <citation type="journal article" date="2018" name="Genome Biol. Evol.">
        <title>Cladogenesis and Genomic Streamlining in Extracellular Endosymbionts of Tropical Stink Bugs.</title>
        <authorList>
            <person name="Otero-Bravo A."/>
            <person name="Goffredi S."/>
            <person name="Sabree Z.L."/>
        </authorList>
    </citation>
    <scope>NUCLEOTIDE SEQUENCE [LARGE SCALE GENOMIC DNA]</scope>
    <source>
        <strain evidence="10 11">SoET</strain>
    </source>
</reference>
<dbReference type="CDD" id="cd00367">
    <property type="entry name" value="PTS-HPr_like"/>
    <property type="match status" value="1"/>
</dbReference>
<dbReference type="SUPFAM" id="SSF55594">
    <property type="entry name" value="HPr-like"/>
    <property type="match status" value="1"/>
</dbReference>
<organism evidence="10 11">
    <name type="scientific">Candidatus Pantoea edessiphila</name>
    <dbReference type="NCBI Taxonomy" id="2044610"/>
    <lineage>
        <taxon>Bacteria</taxon>
        <taxon>Pseudomonadati</taxon>
        <taxon>Pseudomonadota</taxon>
        <taxon>Gammaproteobacteria</taxon>
        <taxon>Enterobacterales</taxon>
        <taxon>Erwiniaceae</taxon>
        <taxon>Pantoea</taxon>
    </lineage>
</organism>
<dbReference type="Pfam" id="PF00381">
    <property type="entry name" value="PTS-HPr"/>
    <property type="match status" value="1"/>
</dbReference>
<sequence length="85" mass="9414">MFQKEITINLLNGLHTRPAAQFVKQAKNFQSDITIISQGKSANAKSLFKLQTLGLSFGSVIILKAEGIDEQIAVEHLTNFINELK</sequence>
<keyword evidence="4" id="KW-0813">Transport</keyword>
<dbReference type="InterPro" id="IPR001020">
    <property type="entry name" value="PTS_HPr_His_P_site"/>
</dbReference>
<dbReference type="EMBL" id="PDKS01000001">
    <property type="protein sequence ID" value="PPI87375.1"/>
    <property type="molecule type" value="Genomic_DNA"/>
</dbReference>
<name>A0A2P5SYG7_9GAMM</name>
<dbReference type="GO" id="GO:0005737">
    <property type="term" value="C:cytoplasm"/>
    <property type="evidence" value="ECO:0007669"/>
    <property type="project" value="UniProtKB-SubCell"/>
</dbReference>
<dbReference type="PROSITE" id="PS51350">
    <property type="entry name" value="PTS_HPR_DOM"/>
    <property type="match status" value="1"/>
</dbReference>
<evidence type="ECO:0000256" key="8">
    <source>
        <dbReference type="ARBA" id="ARBA00033055"/>
    </source>
</evidence>
<dbReference type="GO" id="GO:0009401">
    <property type="term" value="P:phosphoenolpyruvate-dependent sugar phosphotransferase system"/>
    <property type="evidence" value="ECO:0007669"/>
    <property type="project" value="UniProtKB-KW"/>
</dbReference>
<evidence type="ECO:0000259" key="9">
    <source>
        <dbReference type="PROSITE" id="PS51350"/>
    </source>
</evidence>
<evidence type="ECO:0000256" key="2">
    <source>
        <dbReference type="ARBA" id="ARBA00004496"/>
    </source>
</evidence>
<dbReference type="Proteomes" id="UP000296034">
    <property type="component" value="Unassembled WGS sequence"/>
</dbReference>
<dbReference type="RefSeq" id="WP_136131372.1">
    <property type="nucleotide sequence ID" value="NZ_PDKS01000001.1"/>
</dbReference>
<evidence type="ECO:0000256" key="7">
    <source>
        <dbReference type="ARBA" id="ARBA00022683"/>
    </source>
</evidence>